<keyword evidence="13" id="KW-0379">Hydroxylation</keyword>
<keyword evidence="8" id="KW-0677">Repeat</keyword>
<dbReference type="InterPro" id="IPR015097">
    <property type="entry name" value="Surfac_D-trimer"/>
</dbReference>
<dbReference type="PROSITE" id="PS50041">
    <property type="entry name" value="C_TYPE_LECTIN_2"/>
    <property type="match status" value="1"/>
</dbReference>
<dbReference type="GO" id="GO:0005581">
    <property type="term" value="C:collagen trimer"/>
    <property type="evidence" value="ECO:0007669"/>
    <property type="project" value="UniProtKB-KW"/>
</dbReference>
<dbReference type="InterPro" id="IPR033990">
    <property type="entry name" value="Collectin_CTLD"/>
</dbReference>
<dbReference type="InterPro" id="IPR008160">
    <property type="entry name" value="Collagen"/>
</dbReference>
<organism evidence="17 18">
    <name type="scientific">Geotrypetes seraphini</name>
    <name type="common">Gaboon caecilian</name>
    <name type="synonym">Caecilia seraphini</name>
    <dbReference type="NCBI Taxonomy" id="260995"/>
    <lineage>
        <taxon>Eukaryota</taxon>
        <taxon>Metazoa</taxon>
        <taxon>Chordata</taxon>
        <taxon>Craniata</taxon>
        <taxon>Vertebrata</taxon>
        <taxon>Euteleostomi</taxon>
        <taxon>Amphibia</taxon>
        <taxon>Gymnophiona</taxon>
        <taxon>Geotrypetes</taxon>
    </lineage>
</organism>
<dbReference type="Proteomes" id="UP000515159">
    <property type="component" value="Chromosome 4"/>
</dbReference>
<evidence type="ECO:0000313" key="17">
    <source>
        <dbReference type="Proteomes" id="UP000515159"/>
    </source>
</evidence>
<dbReference type="FunCoup" id="A0A6P8QLZ3">
    <property type="interactions" value="254"/>
</dbReference>
<evidence type="ECO:0000256" key="13">
    <source>
        <dbReference type="ARBA" id="ARBA00023278"/>
    </source>
</evidence>
<proteinExistence type="inferred from homology"/>
<dbReference type="Pfam" id="PF01391">
    <property type="entry name" value="Collagen"/>
    <property type="match status" value="1"/>
</dbReference>
<dbReference type="SUPFAM" id="SSF56436">
    <property type="entry name" value="C-type lectin-like"/>
    <property type="match status" value="1"/>
</dbReference>
<dbReference type="SMART" id="SM00034">
    <property type="entry name" value="CLECT"/>
    <property type="match status" value="1"/>
</dbReference>
<dbReference type="InterPro" id="IPR001304">
    <property type="entry name" value="C-type_lectin-like"/>
</dbReference>
<sequence>MHVLQVCKLVTLGITLVITMDPNLGKCEEISNTCAVISCGTHAHNGLPGRDGRDGKEGPKGEQGDVGLQGLRGLQGPPGKAGPTGPKGAKGPPGEKGQEGKSGLLDLEDLRTQFRALGGHMQTLQDNLEKQQKILLFLGGKKIGDKVLVTNGKEENFDAAKEKCTDAGGLLAAPRNEAENAAIQDLLQRDASQAFLGISDEHVEGLFKYVSGEQITFSNWNLGEPNNNKDAEDCVEILSDGKWNDIPCSLARLVICEF</sequence>
<comment type="similarity">
    <text evidence="2">Belongs to the SFTPD family.</text>
</comment>
<evidence type="ECO:0000256" key="7">
    <source>
        <dbReference type="ARBA" id="ARBA00022734"/>
    </source>
</evidence>
<keyword evidence="12" id="KW-1015">Disulfide bond</keyword>
<dbReference type="InterPro" id="IPR016186">
    <property type="entry name" value="C-type_lectin-like/link_sf"/>
</dbReference>
<evidence type="ECO:0000256" key="11">
    <source>
        <dbReference type="ARBA" id="ARBA00023119"/>
    </source>
</evidence>
<evidence type="ECO:0000256" key="6">
    <source>
        <dbReference type="ARBA" id="ARBA00022729"/>
    </source>
</evidence>
<feature type="compositionally biased region" description="Low complexity" evidence="14">
    <location>
        <begin position="65"/>
        <end position="92"/>
    </location>
</feature>
<dbReference type="InParanoid" id="A0A6P8QLZ3"/>
<evidence type="ECO:0000256" key="9">
    <source>
        <dbReference type="ARBA" id="ARBA00022837"/>
    </source>
</evidence>
<keyword evidence="11" id="KW-0176">Collagen</keyword>
<reference evidence="18" key="1">
    <citation type="submission" date="2025-08" db="UniProtKB">
        <authorList>
            <consortium name="RefSeq"/>
        </authorList>
    </citation>
    <scope>IDENTIFICATION</scope>
</reference>
<evidence type="ECO:0000256" key="3">
    <source>
        <dbReference type="ARBA" id="ARBA00011267"/>
    </source>
</evidence>
<dbReference type="RefSeq" id="XP_033799547.1">
    <property type="nucleotide sequence ID" value="XM_033943656.1"/>
</dbReference>
<dbReference type="PROSITE" id="PS00615">
    <property type="entry name" value="C_TYPE_LECTIN_1"/>
    <property type="match status" value="1"/>
</dbReference>
<dbReference type="InterPro" id="IPR016187">
    <property type="entry name" value="CTDL_fold"/>
</dbReference>
<feature type="domain" description="C-type lectin" evidence="16">
    <location>
        <begin position="156"/>
        <end position="257"/>
    </location>
</feature>
<evidence type="ECO:0000256" key="8">
    <source>
        <dbReference type="ARBA" id="ARBA00022737"/>
    </source>
</evidence>
<evidence type="ECO:0000256" key="12">
    <source>
        <dbReference type="ARBA" id="ARBA00023157"/>
    </source>
</evidence>
<comment type="subcellular location">
    <subcellularLocation>
        <location evidence="1">Secreted</location>
    </subcellularLocation>
</comment>
<dbReference type="GO" id="GO:0005771">
    <property type="term" value="C:multivesicular body"/>
    <property type="evidence" value="ECO:0007669"/>
    <property type="project" value="TreeGrafter"/>
</dbReference>
<dbReference type="GO" id="GO:0045087">
    <property type="term" value="P:innate immune response"/>
    <property type="evidence" value="ECO:0007669"/>
    <property type="project" value="UniProtKB-KW"/>
</dbReference>
<dbReference type="PANTHER" id="PTHR24024">
    <property type="entry name" value="PULMONARY SURFACTANT-ASSOCIATED PROTEIN A"/>
    <property type="match status" value="1"/>
</dbReference>
<evidence type="ECO:0000256" key="2">
    <source>
        <dbReference type="ARBA" id="ARBA00007899"/>
    </source>
</evidence>
<dbReference type="GO" id="GO:0030246">
    <property type="term" value="F:carbohydrate binding"/>
    <property type="evidence" value="ECO:0007669"/>
    <property type="project" value="UniProtKB-KW"/>
</dbReference>
<dbReference type="Pfam" id="PF00059">
    <property type="entry name" value="Lectin_C"/>
    <property type="match status" value="1"/>
</dbReference>
<accession>A0A6P8QLZ3</accession>
<keyword evidence="10" id="KW-0391">Immunity</keyword>
<evidence type="ECO:0000259" key="16">
    <source>
        <dbReference type="PROSITE" id="PS50041"/>
    </source>
</evidence>
<comment type="subunit">
    <text evidence="3">Oligomeric complex of 4 set of homotrimers.</text>
</comment>
<dbReference type="Pfam" id="PF09006">
    <property type="entry name" value="Surfac_D-trimer"/>
    <property type="match status" value="1"/>
</dbReference>
<gene>
    <name evidence="18" type="primary">LOC117360052</name>
</gene>
<dbReference type="Gene3D" id="3.10.100.10">
    <property type="entry name" value="Mannose-Binding Protein A, subunit A"/>
    <property type="match status" value="1"/>
</dbReference>
<dbReference type="KEGG" id="gsh:117360052"/>
<dbReference type="GeneID" id="117360052"/>
<protein>
    <submittedName>
        <fullName evidence="18">Mannose-binding protein-like</fullName>
    </submittedName>
</protein>
<dbReference type="CDD" id="cd03591">
    <property type="entry name" value="CLECT_collectin_like"/>
    <property type="match status" value="1"/>
</dbReference>
<evidence type="ECO:0000256" key="5">
    <source>
        <dbReference type="ARBA" id="ARBA00022588"/>
    </source>
</evidence>
<dbReference type="Gene3D" id="1.20.5.360">
    <property type="entry name" value="SFTPD helical domain"/>
    <property type="match status" value="1"/>
</dbReference>
<keyword evidence="5" id="KW-0399">Innate immunity</keyword>
<evidence type="ECO:0000256" key="10">
    <source>
        <dbReference type="ARBA" id="ARBA00022859"/>
    </source>
</evidence>
<dbReference type="InterPro" id="IPR051077">
    <property type="entry name" value="Ca-dependent_lectin"/>
</dbReference>
<dbReference type="AlphaFoldDB" id="A0A6P8QLZ3"/>
<evidence type="ECO:0000256" key="15">
    <source>
        <dbReference type="SAM" id="SignalP"/>
    </source>
</evidence>
<feature type="compositionally biased region" description="Basic and acidic residues" evidence="14">
    <location>
        <begin position="50"/>
        <end position="63"/>
    </location>
</feature>
<dbReference type="OrthoDB" id="10255512at2759"/>
<keyword evidence="6 15" id="KW-0732">Signal</keyword>
<keyword evidence="4" id="KW-0964">Secreted</keyword>
<feature type="region of interest" description="Disordered" evidence="14">
    <location>
        <begin position="45"/>
        <end position="101"/>
    </location>
</feature>
<evidence type="ECO:0000256" key="4">
    <source>
        <dbReference type="ARBA" id="ARBA00022525"/>
    </source>
</evidence>
<feature type="chain" id="PRO_5028310317" evidence="15">
    <location>
        <begin position="28"/>
        <end position="258"/>
    </location>
</feature>
<evidence type="ECO:0000256" key="1">
    <source>
        <dbReference type="ARBA" id="ARBA00004613"/>
    </source>
</evidence>
<evidence type="ECO:0000256" key="14">
    <source>
        <dbReference type="SAM" id="MobiDB-lite"/>
    </source>
</evidence>
<name>A0A6P8QLZ3_GEOSA</name>
<dbReference type="PANTHER" id="PTHR24024:SF15">
    <property type="entry name" value="PULMONARY SURFACTANT-ASSOCIATED PROTEIN D"/>
    <property type="match status" value="1"/>
</dbReference>
<feature type="signal peptide" evidence="15">
    <location>
        <begin position="1"/>
        <end position="27"/>
    </location>
</feature>
<dbReference type="GO" id="GO:0005615">
    <property type="term" value="C:extracellular space"/>
    <property type="evidence" value="ECO:0007669"/>
    <property type="project" value="TreeGrafter"/>
</dbReference>
<keyword evidence="9" id="KW-0106">Calcium</keyword>
<keyword evidence="17" id="KW-1185">Reference proteome</keyword>
<evidence type="ECO:0000313" key="18">
    <source>
        <dbReference type="RefSeq" id="XP_033799547.1"/>
    </source>
</evidence>
<dbReference type="InterPro" id="IPR018378">
    <property type="entry name" value="C-type_lectin_CS"/>
</dbReference>
<keyword evidence="7" id="KW-0430">Lectin</keyword>